<dbReference type="Gene3D" id="3.40.630.30">
    <property type="match status" value="1"/>
</dbReference>
<dbReference type="InterPro" id="IPR000182">
    <property type="entry name" value="GNAT_dom"/>
</dbReference>
<evidence type="ECO:0000313" key="2">
    <source>
        <dbReference type="Proteomes" id="UP000288197"/>
    </source>
</evidence>
<dbReference type="GO" id="GO:0016747">
    <property type="term" value="F:acyltransferase activity, transferring groups other than amino-acyl groups"/>
    <property type="evidence" value="ECO:0007669"/>
    <property type="project" value="InterPro"/>
</dbReference>
<gene>
    <name evidence="1" type="ORF">CBF32_02560</name>
</gene>
<sequence>MKFEESLAPKKEDIKELRDILVKYNQQHFETKEQKEFLLSIKNDDNQLVAGISGEIFGNWMEVDYLAVEENYRSHGYGKQLLQQVESLALKEKCRYIFISTFGFQGKDYYPKFGYQEVLVLENYPLTGTEHFFIKEL</sequence>
<dbReference type="RefSeq" id="WP_114288505.1">
    <property type="nucleotide sequence ID" value="NZ_JARQAY010000004.1"/>
</dbReference>
<dbReference type="EMBL" id="NGJX01000002">
    <property type="protein sequence ID" value="RSU04277.1"/>
    <property type="molecule type" value="Genomic_DNA"/>
</dbReference>
<accession>A0A369B2G7</accession>
<dbReference type="InterPro" id="IPR016181">
    <property type="entry name" value="Acyl_CoA_acyltransferase"/>
</dbReference>
<protein>
    <submittedName>
        <fullName evidence="1">N-acetyltransferase</fullName>
    </submittedName>
</protein>
<keyword evidence="1" id="KW-0808">Transferase</keyword>
<dbReference type="Proteomes" id="UP000288197">
    <property type="component" value="Unassembled WGS sequence"/>
</dbReference>
<dbReference type="PROSITE" id="PS51186">
    <property type="entry name" value="GNAT"/>
    <property type="match status" value="1"/>
</dbReference>
<proteinExistence type="predicted"/>
<dbReference type="Pfam" id="PF00583">
    <property type="entry name" value="Acetyltransf_1"/>
    <property type="match status" value="1"/>
</dbReference>
<dbReference type="CDD" id="cd04301">
    <property type="entry name" value="NAT_SF"/>
    <property type="match status" value="1"/>
</dbReference>
<organism evidence="1 2">
    <name type="scientific">Vagococcus fluvialis</name>
    <dbReference type="NCBI Taxonomy" id="2738"/>
    <lineage>
        <taxon>Bacteria</taxon>
        <taxon>Bacillati</taxon>
        <taxon>Bacillota</taxon>
        <taxon>Bacilli</taxon>
        <taxon>Lactobacillales</taxon>
        <taxon>Enterococcaceae</taxon>
        <taxon>Vagococcus</taxon>
    </lineage>
</organism>
<evidence type="ECO:0000313" key="1">
    <source>
        <dbReference type="EMBL" id="RSU04277.1"/>
    </source>
</evidence>
<name>A0A369B2G7_9ENTE</name>
<reference evidence="1 2" key="1">
    <citation type="submission" date="2017-05" db="EMBL/GenBank/DDBJ databases">
        <title>Vagococcus spp. assemblies.</title>
        <authorList>
            <person name="Gulvik C.A."/>
        </authorList>
    </citation>
    <scope>NUCLEOTIDE SEQUENCE [LARGE SCALE GENOMIC DNA]</scope>
    <source>
        <strain evidence="1 2">NCFB 2497</strain>
    </source>
</reference>
<dbReference type="AlphaFoldDB" id="A0A369B2G7"/>
<dbReference type="OrthoDB" id="9787920at2"/>
<comment type="caution">
    <text evidence="1">The sequence shown here is derived from an EMBL/GenBank/DDBJ whole genome shotgun (WGS) entry which is preliminary data.</text>
</comment>
<dbReference type="GeneID" id="63145169"/>
<keyword evidence="2" id="KW-1185">Reference proteome</keyword>
<dbReference type="SUPFAM" id="SSF55729">
    <property type="entry name" value="Acyl-CoA N-acyltransferases (Nat)"/>
    <property type="match status" value="1"/>
</dbReference>